<evidence type="ECO:0000256" key="1">
    <source>
        <dbReference type="ARBA" id="ARBA00004167"/>
    </source>
</evidence>
<evidence type="ECO:0000256" key="5">
    <source>
        <dbReference type="SAM" id="MobiDB-lite"/>
    </source>
</evidence>
<gene>
    <name evidence="7" type="ORF">L207DRAFT_528841</name>
</gene>
<comment type="subcellular location">
    <subcellularLocation>
        <location evidence="1">Membrane</location>
        <topology evidence="1">Single-pass membrane protein</topology>
    </subcellularLocation>
</comment>
<dbReference type="EMBL" id="KZ613945">
    <property type="protein sequence ID" value="PMD40500.1"/>
    <property type="molecule type" value="Genomic_DNA"/>
</dbReference>
<dbReference type="OrthoDB" id="3562680at2759"/>
<proteinExistence type="predicted"/>
<evidence type="ECO:0000313" key="8">
    <source>
        <dbReference type="Proteomes" id="UP000235786"/>
    </source>
</evidence>
<name>A0A2J6RPS0_HYAVF</name>
<feature type="transmembrane region" description="Helical" evidence="6">
    <location>
        <begin position="137"/>
        <end position="162"/>
    </location>
</feature>
<keyword evidence="8" id="KW-1185">Reference proteome</keyword>
<protein>
    <submittedName>
        <fullName evidence="7">Uncharacterized protein</fullName>
    </submittedName>
</protein>
<dbReference type="PANTHER" id="PTHR15549">
    <property type="entry name" value="PAIRED IMMUNOGLOBULIN-LIKE TYPE 2 RECEPTOR"/>
    <property type="match status" value="1"/>
</dbReference>
<feature type="compositionally biased region" description="Basic and acidic residues" evidence="5">
    <location>
        <begin position="290"/>
        <end position="299"/>
    </location>
</feature>
<organism evidence="7 8">
    <name type="scientific">Hyaloscypha variabilis (strain UAMH 11265 / GT02V1 / F)</name>
    <name type="common">Meliniomyces variabilis</name>
    <dbReference type="NCBI Taxonomy" id="1149755"/>
    <lineage>
        <taxon>Eukaryota</taxon>
        <taxon>Fungi</taxon>
        <taxon>Dikarya</taxon>
        <taxon>Ascomycota</taxon>
        <taxon>Pezizomycotina</taxon>
        <taxon>Leotiomycetes</taxon>
        <taxon>Helotiales</taxon>
        <taxon>Hyaloscyphaceae</taxon>
        <taxon>Hyaloscypha</taxon>
        <taxon>Hyaloscypha variabilis</taxon>
    </lineage>
</organism>
<feature type="region of interest" description="Disordered" evidence="5">
    <location>
        <begin position="354"/>
        <end position="483"/>
    </location>
</feature>
<accession>A0A2J6RPS0</accession>
<keyword evidence="3 6" id="KW-1133">Transmembrane helix</keyword>
<feature type="compositionally biased region" description="Basic and acidic residues" evidence="5">
    <location>
        <begin position="442"/>
        <end position="483"/>
    </location>
</feature>
<evidence type="ECO:0000256" key="3">
    <source>
        <dbReference type="ARBA" id="ARBA00022989"/>
    </source>
</evidence>
<reference evidence="7 8" key="1">
    <citation type="submission" date="2016-04" db="EMBL/GenBank/DDBJ databases">
        <title>A degradative enzymes factory behind the ericoid mycorrhizal symbiosis.</title>
        <authorList>
            <consortium name="DOE Joint Genome Institute"/>
            <person name="Martino E."/>
            <person name="Morin E."/>
            <person name="Grelet G."/>
            <person name="Kuo A."/>
            <person name="Kohler A."/>
            <person name="Daghino S."/>
            <person name="Barry K."/>
            <person name="Choi C."/>
            <person name="Cichocki N."/>
            <person name="Clum A."/>
            <person name="Copeland A."/>
            <person name="Hainaut M."/>
            <person name="Haridas S."/>
            <person name="Labutti K."/>
            <person name="Lindquist E."/>
            <person name="Lipzen A."/>
            <person name="Khouja H.-R."/>
            <person name="Murat C."/>
            <person name="Ohm R."/>
            <person name="Olson A."/>
            <person name="Spatafora J."/>
            <person name="Veneault-Fourrey C."/>
            <person name="Henrissat B."/>
            <person name="Grigoriev I."/>
            <person name="Martin F."/>
            <person name="Perotto S."/>
        </authorList>
    </citation>
    <scope>NUCLEOTIDE SEQUENCE [LARGE SCALE GENOMIC DNA]</scope>
    <source>
        <strain evidence="7 8">F</strain>
    </source>
</reference>
<dbReference type="GO" id="GO:0071944">
    <property type="term" value="C:cell periphery"/>
    <property type="evidence" value="ECO:0007669"/>
    <property type="project" value="UniProtKB-ARBA"/>
</dbReference>
<dbReference type="InterPro" id="IPR051694">
    <property type="entry name" value="Immunoregulatory_rcpt-like"/>
</dbReference>
<evidence type="ECO:0000256" key="2">
    <source>
        <dbReference type="ARBA" id="ARBA00022692"/>
    </source>
</evidence>
<keyword evidence="4 6" id="KW-0472">Membrane</keyword>
<evidence type="ECO:0000313" key="7">
    <source>
        <dbReference type="EMBL" id="PMD40500.1"/>
    </source>
</evidence>
<keyword evidence="2 6" id="KW-0812">Transmembrane</keyword>
<feature type="compositionally biased region" description="Polar residues" evidence="5">
    <location>
        <begin position="240"/>
        <end position="255"/>
    </location>
</feature>
<dbReference type="Proteomes" id="UP000235786">
    <property type="component" value="Unassembled WGS sequence"/>
</dbReference>
<dbReference type="AlphaFoldDB" id="A0A2J6RPS0"/>
<dbReference type="GO" id="GO:0016020">
    <property type="term" value="C:membrane"/>
    <property type="evidence" value="ECO:0007669"/>
    <property type="project" value="UniProtKB-SubCell"/>
</dbReference>
<evidence type="ECO:0000256" key="6">
    <source>
        <dbReference type="SAM" id="Phobius"/>
    </source>
</evidence>
<evidence type="ECO:0000256" key="4">
    <source>
        <dbReference type="ARBA" id="ARBA00023136"/>
    </source>
</evidence>
<feature type="region of interest" description="Disordered" evidence="5">
    <location>
        <begin position="238"/>
        <end position="316"/>
    </location>
</feature>
<feature type="region of interest" description="Disordered" evidence="5">
    <location>
        <begin position="170"/>
        <end position="224"/>
    </location>
</feature>
<sequence length="483" mass="51135">MSVPASATDGGGSATVTLSGRQFGFPPFPSGFPFPSGLPFPSSFPSFPPPPTPSTVTTTQTIIPAIVDTTIFTLATSTDTTATTTATLATTTNIVSTATQTSISFSVTGVPNPEATAGLAQANSLLMSNATLAKTNITVSLVLGILTFLLLVIIVILVFLYFRRRRKSVKSTDDESPPFTSLAPRPAPFPMITQSAPQLPPQRPERDSMQETSLSMGPRGGTADSYNRALREAQARATEALNSHPLTRPSRSFSAPVNAPEPAPSIPPFDMGLPSINIMPTTPASSRRARTAEDRDARSRSPITPPPNVQQPPLRRNQPTLQRVPMYHAALQEQAQRQRQSAMAATAGRLGLPVIQPLGRGRTEERESAETMGSEVSGYEDNGGSRERSGEGGMGISKGGTSRTPVLHSTRASSGVFPEGARNDSEEEEEFEKMIAGAGRGSGEKGEGSAEKGEGAEEKGRESGEKEEGSGKRKGREKEKDES</sequence>